<comment type="catalytic activity">
    <reaction evidence="1 17">
        <text>[protein]-peptidylproline (omega=180) = [protein]-peptidylproline (omega=0)</text>
        <dbReference type="Rhea" id="RHEA:16237"/>
        <dbReference type="Rhea" id="RHEA-COMP:10747"/>
        <dbReference type="Rhea" id="RHEA-COMP:10748"/>
        <dbReference type="ChEBI" id="CHEBI:83833"/>
        <dbReference type="ChEBI" id="CHEBI:83834"/>
        <dbReference type="EC" id="5.2.1.8"/>
    </reaction>
</comment>
<keyword evidence="14" id="KW-0206">Cytoskeleton</keyword>
<dbReference type="InterPro" id="IPR050754">
    <property type="entry name" value="FKBP4/5/8-like"/>
</dbReference>
<dbReference type="PROSITE" id="PS50293">
    <property type="entry name" value="TPR_REGION"/>
    <property type="match status" value="1"/>
</dbReference>
<dbReference type="Pfam" id="PF00254">
    <property type="entry name" value="FKBP_C"/>
    <property type="match status" value="3"/>
</dbReference>
<keyword evidence="6" id="KW-0488">Methylation</keyword>
<dbReference type="InterPro" id="IPR046357">
    <property type="entry name" value="PPIase_dom_sf"/>
</dbReference>
<keyword evidence="14" id="KW-0963">Cytoplasm</keyword>
<evidence type="ECO:0000256" key="8">
    <source>
        <dbReference type="ARBA" id="ARBA00022701"/>
    </source>
</evidence>
<evidence type="ECO:0000256" key="14">
    <source>
        <dbReference type="ARBA" id="ARBA00023212"/>
    </source>
</evidence>
<evidence type="ECO:0000313" key="21">
    <source>
        <dbReference type="EMBL" id="EXC30695.1"/>
    </source>
</evidence>
<dbReference type="EC" id="5.2.1.8" evidence="17"/>
<reference evidence="22" key="1">
    <citation type="submission" date="2013-01" db="EMBL/GenBank/DDBJ databases">
        <title>Draft Genome Sequence of a Mulberry Tree, Morus notabilis C.K. Schneid.</title>
        <authorList>
            <person name="He N."/>
            <person name="Zhao S."/>
        </authorList>
    </citation>
    <scope>NUCLEOTIDE SEQUENCE</scope>
</reference>
<evidence type="ECO:0000256" key="1">
    <source>
        <dbReference type="ARBA" id="ARBA00000971"/>
    </source>
</evidence>
<dbReference type="AlphaFoldDB" id="W9S7A7"/>
<proteinExistence type="predicted"/>
<keyword evidence="13" id="KW-0496">Mitochondrion</keyword>
<dbReference type="GO" id="GO:0005739">
    <property type="term" value="C:mitochondrion"/>
    <property type="evidence" value="ECO:0007669"/>
    <property type="project" value="UniProtKB-SubCell"/>
</dbReference>
<name>W9S7A7_9ROSA</name>
<feature type="region of interest" description="Disordered" evidence="19">
    <location>
        <begin position="1"/>
        <end position="60"/>
    </location>
</feature>
<evidence type="ECO:0000256" key="4">
    <source>
        <dbReference type="ARBA" id="ARBA00004245"/>
    </source>
</evidence>
<evidence type="ECO:0000256" key="10">
    <source>
        <dbReference type="ARBA" id="ARBA00022803"/>
    </source>
</evidence>
<feature type="domain" description="PPIase FKBP-type" evidence="20">
    <location>
        <begin position="194"/>
        <end position="283"/>
    </location>
</feature>
<dbReference type="GO" id="GO:0003755">
    <property type="term" value="F:peptidyl-prolyl cis-trans isomerase activity"/>
    <property type="evidence" value="ECO:0007669"/>
    <property type="project" value="UniProtKB-KW"/>
</dbReference>
<dbReference type="GO" id="GO:0005874">
    <property type="term" value="C:microtubule"/>
    <property type="evidence" value="ECO:0007669"/>
    <property type="project" value="UniProtKB-KW"/>
</dbReference>
<accession>W9S7A7</accession>
<evidence type="ECO:0000256" key="13">
    <source>
        <dbReference type="ARBA" id="ARBA00023128"/>
    </source>
</evidence>
<evidence type="ECO:0000256" key="5">
    <source>
        <dbReference type="ARBA" id="ARBA00004514"/>
    </source>
</evidence>
<evidence type="ECO:0000256" key="9">
    <source>
        <dbReference type="ARBA" id="ARBA00022737"/>
    </source>
</evidence>
<dbReference type="Gene3D" id="3.10.50.40">
    <property type="match status" value="3"/>
</dbReference>
<dbReference type="PANTHER" id="PTHR46512:SF11">
    <property type="entry name" value="PEPTIDYLPROLYL ISOMERASE"/>
    <property type="match status" value="1"/>
</dbReference>
<evidence type="ECO:0000256" key="11">
    <source>
        <dbReference type="ARBA" id="ARBA00022990"/>
    </source>
</evidence>
<feature type="compositionally biased region" description="Basic and acidic residues" evidence="19">
    <location>
        <begin position="47"/>
        <end position="58"/>
    </location>
</feature>
<dbReference type="SUPFAM" id="SSF48452">
    <property type="entry name" value="TPR-like"/>
    <property type="match status" value="1"/>
</dbReference>
<dbReference type="InterPro" id="IPR013105">
    <property type="entry name" value="TPR_2"/>
</dbReference>
<dbReference type="EMBL" id="KE346217">
    <property type="protein sequence ID" value="EXC30695.1"/>
    <property type="molecule type" value="Genomic_DNA"/>
</dbReference>
<evidence type="ECO:0000259" key="20">
    <source>
        <dbReference type="PROSITE" id="PS50059"/>
    </source>
</evidence>
<evidence type="ECO:0000256" key="6">
    <source>
        <dbReference type="ARBA" id="ARBA00022481"/>
    </source>
</evidence>
<dbReference type="STRING" id="981085.W9S7A7"/>
<dbReference type="SUPFAM" id="SSF54534">
    <property type="entry name" value="FKBP-like"/>
    <property type="match status" value="3"/>
</dbReference>
<evidence type="ECO:0000313" key="22">
    <source>
        <dbReference type="Proteomes" id="UP000030645"/>
    </source>
</evidence>
<keyword evidence="9" id="KW-0677">Repeat</keyword>
<evidence type="ECO:0000256" key="2">
    <source>
        <dbReference type="ARBA" id="ARBA00004123"/>
    </source>
</evidence>
<keyword evidence="7" id="KW-0597">Phosphoprotein</keyword>
<organism evidence="21 22">
    <name type="scientific">Morus notabilis</name>
    <dbReference type="NCBI Taxonomy" id="981085"/>
    <lineage>
        <taxon>Eukaryota</taxon>
        <taxon>Viridiplantae</taxon>
        <taxon>Streptophyta</taxon>
        <taxon>Embryophyta</taxon>
        <taxon>Tracheophyta</taxon>
        <taxon>Spermatophyta</taxon>
        <taxon>Magnoliopsida</taxon>
        <taxon>eudicotyledons</taxon>
        <taxon>Gunneridae</taxon>
        <taxon>Pentapetalae</taxon>
        <taxon>rosids</taxon>
        <taxon>fabids</taxon>
        <taxon>Rosales</taxon>
        <taxon>Moraceae</taxon>
        <taxon>Moreae</taxon>
        <taxon>Morus</taxon>
    </lineage>
</organism>
<dbReference type="GO" id="GO:0005829">
    <property type="term" value="C:cytosol"/>
    <property type="evidence" value="ECO:0007669"/>
    <property type="project" value="UniProtKB-SubCell"/>
</dbReference>
<feature type="domain" description="PPIase FKBP-type" evidence="20">
    <location>
        <begin position="78"/>
        <end position="166"/>
    </location>
</feature>
<dbReference type="FunFam" id="3.10.50.40:FF:000006">
    <property type="entry name" value="Peptidyl-prolyl cis-trans isomerase"/>
    <property type="match status" value="1"/>
</dbReference>
<keyword evidence="10 18" id="KW-0802">TPR repeat</keyword>
<feature type="repeat" description="TPR" evidence="18">
    <location>
        <begin position="457"/>
        <end position="490"/>
    </location>
</feature>
<evidence type="ECO:0000256" key="3">
    <source>
        <dbReference type="ARBA" id="ARBA00004173"/>
    </source>
</evidence>
<dbReference type="GO" id="GO:0005634">
    <property type="term" value="C:nucleus"/>
    <property type="evidence" value="ECO:0007669"/>
    <property type="project" value="UniProtKB-SubCell"/>
</dbReference>
<evidence type="ECO:0000256" key="15">
    <source>
        <dbReference type="ARBA" id="ARBA00023235"/>
    </source>
</evidence>
<dbReference type="InterPro" id="IPR019734">
    <property type="entry name" value="TPR_rpt"/>
</dbReference>
<evidence type="ECO:0000256" key="17">
    <source>
        <dbReference type="PROSITE-ProRule" id="PRU00277"/>
    </source>
</evidence>
<dbReference type="Proteomes" id="UP000030645">
    <property type="component" value="Unassembled WGS sequence"/>
</dbReference>
<keyword evidence="15 17" id="KW-0413">Isomerase</keyword>
<dbReference type="PROSITE" id="PS50005">
    <property type="entry name" value="TPR"/>
    <property type="match status" value="1"/>
</dbReference>
<dbReference type="Gene3D" id="1.25.40.10">
    <property type="entry name" value="Tetratricopeptide repeat domain"/>
    <property type="match status" value="1"/>
</dbReference>
<dbReference type="SMART" id="SM00028">
    <property type="entry name" value="TPR"/>
    <property type="match status" value="2"/>
</dbReference>
<keyword evidence="12 17" id="KW-0697">Rotamase</keyword>
<evidence type="ECO:0000256" key="18">
    <source>
        <dbReference type="PROSITE-ProRule" id="PRU00339"/>
    </source>
</evidence>
<feature type="compositionally biased region" description="Polar residues" evidence="19">
    <location>
        <begin position="37"/>
        <end position="46"/>
    </location>
</feature>
<evidence type="ECO:0000256" key="12">
    <source>
        <dbReference type="ARBA" id="ARBA00023110"/>
    </source>
</evidence>
<keyword evidence="22" id="KW-1185">Reference proteome</keyword>
<evidence type="ECO:0000256" key="19">
    <source>
        <dbReference type="SAM" id="MobiDB-lite"/>
    </source>
</evidence>
<evidence type="ECO:0000256" key="7">
    <source>
        <dbReference type="ARBA" id="ARBA00022553"/>
    </source>
</evidence>
<dbReference type="PANTHER" id="PTHR46512">
    <property type="entry name" value="PEPTIDYLPROLYL ISOMERASE"/>
    <property type="match status" value="1"/>
</dbReference>
<evidence type="ECO:0000256" key="16">
    <source>
        <dbReference type="ARBA" id="ARBA00023242"/>
    </source>
</evidence>
<sequence>MASSESKPCWKTKTEDKNPTQQEKEIRKQGLKKQILRNGSSWQTPSRGDEVQEKEIRKQGLKKQILRNGSSWQTPSRGDEVQVHFSGRIKGGACLDQSRDIGTPFKFKLGQCEVIKGLDEGVATMKKGERAIFTIPPNLAYGEVGNPPLIPPNSTLVYDIEMISWRTIRDITGDGGILKKIIKEGEGWATPRDGDEVLVKYKSSLENGMLVSESDNTEFYISDDYICPAISRTVKTMRRGEKAELAVKSSYSFKEVVNGTATMGVIAPLASNLTIEIELISWKSVVDVTGDKKVVKKIIKPGEGFDHPNEGAIVKVIYTGTLEDGSEFESKGSEEEPYEFVCLEEQVNEGLDRAIMTMKKGEQALVTVGAEFLPSFDASRMVATGSLVYYRVQLIEFTKGAKYIEFDHSFTDDEKYQAQTLWLSCQLNNAACKLKMDEFLQASKLCTKVLEVDPFNIKALYRRSQAYLRISELEKAEEDIRRALRIDPNNRDVKLVHKELKDKQMEYVKYQSEIFSSMLAKMAN</sequence>
<dbReference type="Pfam" id="PF07719">
    <property type="entry name" value="TPR_2"/>
    <property type="match status" value="1"/>
</dbReference>
<dbReference type="PROSITE" id="PS50059">
    <property type="entry name" value="FKBP_PPIASE"/>
    <property type="match status" value="3"/>
</dbReference>
<keyword evidence="8" id="KW-0493">Microtubule</keyword>
<feature type="domain" description="PPIase FKBP-type" evidence="20">
    <location>
        <begin position="311"/>
        <end position="398"/>
    </location>
</feature>
<keyword evidence="16" id="KW-0539">Nucleus</keyword>
<dbReference type="InterPro" id="IPR001179">
    <property type="entry name" value="PPIase_FKBP_dom"/>
</dbReference>
<keyword evidence="11" id="KW-0007">Acetylation</keyword>
<dbReference type="eggNOG" id="KOG0543">
    <property type="taxonomic scope" value="Eukaryota"/>
</dbReference>
<protein>
    <recommendedName>
        <fullName evidence="17">peptidylprolyl isomerase</fullName>
        <ecNumber evidence="17">5.2.1.8</ecNumber>
    </recommendedName>
</protein>
<comment type="subcellular location">
    <subcellularLocation>
        <location evidence="4">Cytoplasm</location>
        <location evidence="4">Cytoskeleton</location>
    </subcellularLocation>
    <subcellularLocation>
        <location evidence="5">Cytoplasm</location>
        <location evidence="5">Cytosol</location>
    </subcellularLocation>
    <subcellularLocation>
        <location evidence="3">Mitochondrion</location>
    </subcellularLocation>
    <subcellularLocation>
        <location evidence="2">Nucleus</location>
    </subcellularLocation>
</comment>
<gene>
    <name evidence="21" type="ORF">L484_027870</name>
</gene>
<dbReference type="InterPro" id="IPR011990">
    <property type="entry name" value="TPR-like_helical_dom_sf"/>
</dbReference>
<feature type="compositionally biased region" description="Basic and acidic residues" evidence="19">
    <location>
        <begin position="12"/>
        <end position="28"/>
    </location>
</feature>